<keyword evidence="2" id="KW-1133">Transmembrane helix</keyword>
<evidence type="ECO:0000256" key="1">
    <source>
        <dbReference type="SAM" id="MobiDB-lite"/>
    </source>
</evidence>
<keyword evidence="2" id="KW-0472">Membrane</keyword>
<organism evidence="3 4">
    <name type="scientific">Clostridium tetani</name>
    <dbReference type="NCBI Taxonomy" id="1513"/>
    <lineage>
        <taxon>Bacteria</taxon>
        <taxon>Bacillati</taxon>
        <taxon>Bacillota</taxon>
        <taxon>Clostridia</taxon>
        <taxon>Eubacteriales</taxon>
        <taxon>Clostridiaceae</taxon>
        <taxon>Clostridium</taxon>
    </lineage>
</organism>
<comment type="caution">
    <text evidence="3">The sequence shown here is derived from an EMBL/GenBank/DDBJ whole genome shotgun (WGS) entry which is preliminary data.</text>
</comment>
<protein>
    <recommendedName>
        <fullName evidence="5">tRNA (Guanine-N1)-methyltransferase</fullName>
    </recommendedName>
</protein>
<dbReference type="EMBL" id="QMAP01000005">
    <property type="protein sequence ID" value="RXI48904.1"/>
    <property type="molecule type" value="Genomic_DNA"/>
</dbReference>
<accession>A0A4Q0VCD9</accession>
<evidence type="ECO:0008006" key="5">
    <source>
        <dbReference type="Google" id="ProtNLM"/>
    </source>
</evidence>
<gene>
    <name evidence="3" type="ORF">DP130_05700</name>
</gene>
<evidence type="ECO:0000313" key="4">
    <source>
        <dbReference type="Proteomes" id="UP000290921"/>
    </source>
</evidence>
<dbReference type="Proteomes" id="UP000290921">
    <property type="component" value="Unassembled WGS sequence"/>
</dbReference>
<dbReference type="AlphaFoldDB" id="A0A4Q0VCD9"/>
<feature type="region of interest" description="Disordered" evidence="1">
    <location>
        <begin position="62"/>
        <end position="93"/>
    </location>
</feature>
<sequence>MRKPSIFSSDYEKKMRKRRRRIIALILAGIVICSGAWLLGKKKLQSMKKEINKITDKNKEKDENIANEDIKNKENKNKENKNKDEKKKSEKGYEVTLSNGEKVKLMCEEDGEKKFKYILPLESKVSYDISPNGKNILIYDDKAQKIICYDITGKENNATNEKYVSTNGSVVIQRENHLKANPDYIWCKEPKFIDDNNIAYVSQLPWLGRAGKYIWITNLNENTHFYIASIEGEDIKINKITDKGLLVVIDGKNMYLNASGALTE</sequence>
<keyword evidence="2" id="KW-0812">Transmembrane</keyword>
<name>A0A4Q0VCD9_CLOTA</name>
<evidence type="ECO:0000313" key="3">
    <source>
        <dbReference type="EMBL" id="RXI48904.1"/>
    </source>
</evidence>
<evidence type="ECO:0000256" key="2">
    <source>
        <dbReference type="SAM" id="Phobius"/>
    </source>
</evidence>
<dbReference type="RefSeq" id="WP_129030200.1">
    <property type="nucleotide sequence ID" value="NZ_QMAP01000005.1"/>
</dbReference>
<reference evidence="3 4" key="1">
    <citation type="submission" date="2018-06" db="EMBL/GenBank/DDBJ databases">
        <title>Genome conservation of Clostridium tetani.</title>
        <authorList>
            <person name="Bruggemann H."/>
            <person name="Popoff M.R."/>
        </authorList>
    </citation>
    <scope>NUCLEOTIDE SEQUENCE [LARGE SCALE GENOMIC DNA]</scope>
    <source>
        <strain evidence="3 4">2017.061</strain>
    </source>
</reference>
<proteinExistence type="predicted"/>
<feature type="transmembrane region" description="Helical" evidence="2">
    <location>
        <begin position="21"/>
        <end position="40"/>
    </location>
</feature>